<dbReference type="PANTHER" id="PTHR46931">
    <property type="entry name" value="CRIB DOMAIN-CONTAINING PROTEIN RIC2"/>
    <property type="match status" value="1"/>
</dbReference>
<evidence type="ECO:0000313" key="4">
    <source>
        <dbReference type="Proteomes" id="UP001396334"/>
    </source>
</evidence>
<proteinExistence type="predicted"/>
<evidence type="ECO:0000259" key="2">
    <source>
        <dbReference type="PROSITE" id="PS50108"/>
    </source>
</evidence>
<keyword evidence="4" id="KW-1185">Reference proteome</keyword>
<sequence length="171" mass="19160">MRDRMERLVILPFSVGCVSDASVAVAVQRHHHQQPRRSKPADTSNSTLKKRTQEEDEESLWSENIKYSLKLLPLPKPDISTGLNRLFTKSVKTLSQLFAYKEEIDEAENEMEIGFPTDVKHVTHIGLDGSACSSPRPSRGSWDNPLSLHDLFTFPTTAPSDTHPRPPPAST</sequence>
<evidence type="ECO:0000256" key="1">
    <source>
        <dbReference type="SAM" id="MobiDB-lite"/>
    </source>
</evidence>
<comment type="caution">
    <text evidence="3">The sequence shown here is derived from an EMBL/GenBank/DDBJ whole genome shotgun (WGS) entry which is preliminary data.</text>
</comment>
<dbReference type="InterPro" id="IPR000095">
    <property type="entry name" value="CRIB_dom"/>
</dbReference>
<dbReference type="PROSITE" id="PS50108">
    <property type="entry name" value="CRIB"/>
    <property type="match status" value="1"/>
</dbReference>
<gene>
    <name evidence="3" type="ORF">V6N11_028602</name>
</gene>
<organism evidence="3 4">
    <name type="scientific">Hibiscus sabdariffa</name>
    <name type="common">roselle</name>
    <dbReference type="NCBI Taxonomy" id="183260"/>
    <lineage>
        <taxon>Eukaryota</taxon>
        <taxon>Viridiplantae</taxon>
        <taxon>Streptophyta</taxon>
        <taxon>Embryophyta</taxon>
        <taxon>Tracheophyta</taxon>
        <taxon>Spermatophyta</taxon>
        <taxon>Magnoliopsida</taxon>
        <taxon>eudicotyledons</taxon>
        <taxon>Gunneridae</taxon>
        <taxon>Pentapetalae</taxon>
        <taxon>rosids</taxon>
        <taxon>malvids</taxon>
        <taxon>Malvales</taxon>
        <taxon>Malvaceae</taxon>
        <taxon>Malvoideae</taxon>
        <taxon>Hibiscus</taxon>
    </lineage>
</organism>
<evidence type="ECO:0000313" key="3">
    <source>
        <dbReference type="EMBL" id="KAK8488298.1"/>
    </source>
</evidence>
<protein>
    <recommendedName>
        <fullName evidence="2">CRIB domain-containing protein</fullName>
    </recommendedName>
</protein>
<dbReference type="EMBL" id="JBBPBN010000356">
    <property type="protein sequence ID" value="KAK8488298.1"/>
    <property type="molecule type" value="Genomic_DNA"/>
</dbReference>
<dbReference type="CDD" id="cd00132">
    <property type="entry name" value="CRIB"/>
    <property type="match status" value="1"/>
</dbReference>
<dbReference type="InterPro" id="IPR044509">
    <property type="entry name" value="RIC2/4"/>
</dbReference>
<feature type="compositionally biased region" description="Basic residues" evidence="1">
    <location>
        <begin position="28"/>
        <end position="38"/>
    </location>
</feature>
<dbReference type="PANTHER" id="PTHR46931:SF6">
    <property type="entry name" value="CRIB DOMAIN-CONTAINING PROTEIN RIC4"/>
    <property type="match status" value="1"/>
</dbReference>
<reference evidence="3 4" key="1">
    <citation type="journal article" date="2024" name="G3 (Bethesda)">
        <title>Genome assembly of Hibiscus sabdariffa L. provides insights into metabolisms of medicinal natural products.</title>
        <authorList>
            <person name="Kim T."/>
        </authorList>
    </citation>
    <scope>NUCLEOTIDE SEQUENCE [LARGE SCALE GENOMIC DNA]</scope>
    <source>
        <strain evidence="3">TK-2024</strain>
        <tissue evidence="3">Old leaves</tissue>
    </source>
</reference>
<accession>A0ABR2A5H4</accession>
<feature type="region of interest" description="Disordered" evidence="1">
    <location>
        <begin position="28"/>
        <end position="57"/>
    </location>
</feature>
<dbReference type="Proteomes" id="UP001396334">
    <property type="component" value="Unassembled WGS sequence"/>
</dbReference>
<name>A0ABR2A5H4_9ROSI</name>
<feature type="domain" description="CRIB" evidence="2">
    <location>
        <begin position="113"/>
        <end position="126"/>
    </location>
</feature>